<dbReference type="InterPro" id="IPR007372">
    <property type="entry name" value="Lipid/polyisoprenoid-bd_YceI"/>
</dbReference>
<dbReference type="PANTHER" id="PTHR34406">
    <property type="entry name" value="PROTEIN YCEI"/>
    <property type="match status" value="1"/>
</dbReference>
<gene>
    <name evidence="3" type="ORF">OUO13_00095</name>
</gene>
<dbReference type="SUPFAM" id="SSF101874">
    <property type="entry name" value="YceI-like"/>
    <property type="match status" value="1"/>
</dbReference>
<dbReference type="Proteomes" id="UP001150830">
    <property type="component" value="Unassembled WGS sequence"/>
</dbReference>
<dbReference type="PANTHER" id="PTHR34406:SF1">
    <property type="entry name" value="PROTEIN YCEI"/>
    <property type="match status" value="1"/>
</dbReference>
<dbReference type="InterPro" id="IPR027016">
    <property type="entry name" value="UCP029811"/>
</dbReference>
<protein>
    <submittedName>
        <fullName evidence="3">YceI family protein</fullName>
    </submittedName>
</protein>
<dbReference type="RefSeq" id="WP_283171817.1">
    <property type="nucleotide sequence ID" value="NZ_JAPNOA010000003.1"/>
</dbReference>
<evidence type="ECO:0000256" key="1">
    <source>
        <dbReference type="SAM" id="SignalP"/>
    </source>
</evidence>
<evidence type="ECO:0000313" key="4">
    <source>
        <dbReference type="Proteomes" id="UP001150830"/>
    </source>
</evidence>
<accession>A0A9X3E9V8</accession>
<feature type="chain" id="PRO_5040799279" evidence="1">
    <location>
        <begin position="21"/>
        <end position="191"/>
    </location>
</feature>
<feature type="signal peptide" evidence="1">
    <location>
        <begin position="1"/>
        <end position="20"/>
    </location>
</feature>
<dbReference type="Gene3D" id="2.40.128.110">
    <property type="entry name" value="Lipid/polyisoprenoid-binding, YceI-like"/>
    <property type="match status" value="1"/>
</dbReference>
<dbReference type="SMART" id="SM00867">
    <property type="entry name" value="YceI"/>
    <property type="match status" value="1"/>
</dbReference>
<evidence type="ECO:0000313" key="3">
    <source>
        <dbReference type="EMBL" id="MCY0963597.1"/>
    </source>
</evidence>
<proteinExistence type="predicted"/>
<organism evidence="3 4">
    <name type="scientific">Parathalassolituus penaei</name>
    <dbReference type="NCBI Taxonomy" id="2997323"/>
    <lineage>
        <taxon>Bacteria</taxon>
        <taxon>Pseudomonadati</taxon>
        <taxon>Pseudomonadota</taxon>
        <taxon>Gammaproteobacteria</taxon>
        <taxon>Oceanospirillales</taxon>
        <taxon>Oceanospirillaceae</taxon>
        <taxon>Parathalassolituus</taxon>
    </lineage>
</organism>
<sequence length="191" mass="20261">MITRTLMLAASLAVTPIAMAGWTIDDGSSIAFSSTKNTDITEEHHFRDFDGFVTDGGSATVNVRLTSVDTGVEVRDQRLRNTLFDIAHFPTAVLQMSVPKAAMADLKAGKSATFQASGALALHGKRVPVKASLQAEPSSDNRIVVTTAAPLMLDATAFSLTDGINQLREMAGLQSIASTIPVSLNLVFKPE</sequence>
<dbReference type="EMBL" id="JAPNOA010000003">
    <property type="protein sequence ID" value="MCY0963597.1"/>
    <property type="molecule type" value="Genomic_DNA"/>
</dbReference>
<comment type="caution">
    <text evidence="3">The sequence shown here is derived from an EMBL/GenBank/DDBJ whole genome shotgun (WGS) entry which is preliminary data.</text>
</comment>
<dbReference type="InterPro" id="IPR036761">
    <property type="entry name" value="TTHA0802/YceI-like_sf"/>
</dbReference>
<dbReference type="PIRSF" id="PIRSF029811">
    <property type="entry name" value="UCP029811"/>
    <property type="match status" value="1"/>
</dbReference>
<keyword evidence="4" id="KW-1185">Reference proteome</keyword>
<evidence type="ECO:0000259" key="2">
    <source>
        <dbReference type="SMART" id="SM00867"/>
    </source>
</evidence>
<feature type="domain" description="Lipid/polyisoprenoid-binding YceI-like" evidence="2">
    <location>
        <begin position="21"/>
        <end position="189"/>
    </location>
</feature>
<name>A0A9X3E9V8_9GAMM</name>
<keyword evidence="1" id="KW-0732">Signal</keyword>
<reference evidence="3" key="1">
    <citation type="submission" date="2022-11" db="EMBL/GenBank/DDBJ databases">
        <title>Parathalassolutuus dongxingensis gen. nov., sp. nov., a novel member of family Oceanospirillaceae isolated from a coastal shrimp pond in Guangxi, China.</title>
        <authorList>
            <person name="Chen H."/>
        </authorList>
    </citation>
    <scope>NUCLEOTIDE SEQUENCE</scope>
    <source>
        <strain evidence="3">G-43</strain>
    </source>
</reference>
<dbReference type="AlphaFoldDB" id="A0A9X3E9V8"/>
<dbReference type="Pfam" id="PF04264">
    <property type="entry name" value="YceI"/>
    <property type="match status" value="1"/>
</dbReference>